<dbReference type="GO" id="GO:0006261">
    <property type="term" value="P:DNA-templated DNA replication"/>
    <property type="evidence" value="ECO:0007669"/>
    <property type="project" value="InterPro"/>
</dbReference>
<organism evidence="13">
    <name type="scientific">marine metagenome</name>
    <dbReference type="NCBI Taxonomy" id="408172"/>
    <lineage>
        <taxon>unclassified sequences</taxon>
        <taxon>metagenomes</taxon>
        <taxon>ecological metagenomes</taxon>
    </lineage>
</organism>
<feature type="domain" description="DNA-directed DNA polymerase family A palm" evidence="11">
    <location>
        <begin position="171"/>
        <end position="318"/>
    </location>
</feature>
<evidence type="ECO:0000256" key="8">
    <source>
        <dbReference type="ARBA" id="ARBA00023125"/>
    </source>
</evidence>
<evidence type="ECO:0000259" key="12">
    <source>
        <dbReference type="Pfam" id="PF01612"/>
    </source>
</evidence>
<evidence type="ECO:0000256" key="10">
    <source>
        <dbReference type="ARBA" id="ARBA00049244"/>
    </source>
</evidence>
<dbReference type="Pfam" id="PF00476">
    <property type="entry name" value="DNA_pol_A"/>
    <property type="match status" value="1"/>
</dbReference>
<dbReference type="PRINTS" id="PR00868">
    <property type="entry name" value="DNAPOLI"/>
</dbReference>
<dbReference type="InterPro" id="IPR002298">
    <property type="entry name" value="DNA_polymerase_A"/>
</dbReference>
<evidence type="ECO:0000259" key="11">
    <source>
        <dbReference type="Pfam" id="PF00476"/>
    </source>
</evidence>
<accession>A0A382RNR4</accession>
<evidence type="ECO:0000256" key="4">
    <source>
        <dbReference type="ARBA" id="ARBA00022695"/>
    </source>
</evidence>
<keyword evidence="7" id="KW-0239">DNA-directed DNA polymerase</keyword>
<feature type="domain" description="3'-5' exonuclease" evidence="12">
    <location>
        <begin position="21"/>
        <end position="137"/>
    </location>
</feature>
<dbReference type="Gene3D" id="1.20.1060.10">
    <property type="entry name" value="Taq DNA Polymerase, Chain T, domain 4"/>
    <property type="match status" value="1"/>
</dbReference>
<dbReference type="Gene3D" id="3.30.70.370">
    <property type="match status" value="1"/>
</dbReference>
<keyword evidence="4" id="KW-0548">Nucleotidyltransferase</keyword>
<evidence type="ECO:0000256" key="1">
    <source>
        <dbReference type="ARBA" id="ARBA00007705"/>
    </source>
</evidence>
<dbReference type="InterPro" id="IPR036397">
    <property type="entry name" value="RNaseH_sf"/>
</dbReference>
<evidence type="ECO:0000256" key="9">
    <source>
        <dbReference type="ARBA" id="ARBA00023204"/>
    </source>
</evidence>
<dbReference type="PANTHER" id="PTHR10133">
    <property type="entry name" value="DNA POLYMERASE I"/>
    <property type="match status" value="1"/>
</dbReference>
<dbReference type="SUPFAM" id="SSF56672">
    <property type="entry name" value="DNA/RNA polymerases"/>
    <property type="match status" value="1"/>
</dbReference>
<dbReference type="InterPro" id="IPR002562">
    <property type="entry name" value="3'-5'_exonuclease_dom"/>
</dbReference>
<keyword evidence="9" id="KW-0234">DNA repair</keyword>
<keyword evidence="5" id="KW-0235">DNA replication</keyword>
<comment type="similarity">
    <text evidence="1">Belongs to the DNA polymerase type-A family.</text>
</comment>
<keyword evidence="3" id="KW-0808">Transferase</keyword>
<gene>
    <name evidence="13" type="ORF">METZ01_LOCUS351115</name>
</gene>
<feature type="non-terminal residue" evidence="13">
    <location>
        <position position="320"/>
    </location>
</feature>
<name>A0A382RNR4_9ZZZZ</name>
<dbReference type="GO" id="GO:0003677">
    <property type="term" value="F:DNA binding"/>
    <property type="evidence" value="ECO:0007669"/>
    <property type="project" value="UniProtKB-KW"/>
</dbReference>
<dbReference type="EC" id="2.7.7.7" evidence="2"/>
<dbReference type="InterPro" id="IPR043502">
    <property type="entry name" value="DNA/RNA_pol_sf"/>
</dbReference>
<keyword evidence="6" id="KW-0227">DNA damage</keyword>
<evidence type="ECO:0000256" key="2">
    <source>
        <dbReference type="ARBA" id="ARBA00012417"/>
    </source>
</evidence>
<dbReference type="InterPro" id="IPR012337">
    <property type="entry name" value="RNaseH-like_sf"/>
</dbReference>
<dbReference type="SUPFAM" id="SSF53098">
    <property type="entry name" value="Ribonuclease H-like"/>
    <property type="match status" value="1"/>
</dbReference>
<evidence type="ECO:0000313" key="13">
    <source>
        <dbReference type="EMBL" id="SVC98261.1"/>
    </source>
</evidence>
<feature type="non-terminal residue" evidence="13">
    <location>
        <position position="1"/>
    </location>
</feature>
<reference evidence="13" key="1">
    <citation type="submission" date="2018-05" db="EMBL/GenBank/DDBJ databases">
        <authorList>
            <person name="Lanie J.A."/>
            <person name="Ng W.-L."/>
            <person name="Kazmierczak K.M."/>
            <person name="Andrzejewski T.M."/>
            <person name="Davidsen T.M."/>
            <person name="Wayne K.J."/>
            <person name="Tettelin H."/>
            <person name="Glass J.I."/>
            <person name="Rusch D."/>
            <person name="Podicherti R."/>
            <person name="Tsui H.-C.T."/>
            <person name="Winkler M.E."/>
        </authorList>
    </citation>
    <scope>NUCLEOTIDE SEQUENCE</scope>
</reference>
<dbReference type="GO" id="GO:0003887">
    <property type="term" value="F:DNA-directed DNA polymerase activity"/>
    <property type="evidence" value="ECO:0007669"/>
    <property type="project" value="UniProtKB-KW"/>
</dbReference>
<keyword evidence="8" id="KW-0238">DNA-binding</keyword>
<dbReference type="InterPro" id="IPR001098">
    <property type="entry name" value="DNA-dir_DNA_pol_A_palm_dom"/>
</dbReference>
<comment type="catalytic activity">
    <reaction evidence="10">
        <text>DNA(n) + a 2'-deoxyribonucleoside 5'-triphosphate = DNA(n+1) + diphosphate</text>
        <dbReference type="Rhea" id="RHEA:22508"/>
        <dbReference type="Rhea" id="RHEA-COMP:17339"/>
        <dbReference type="Rhea" id="RHEA-COMP:17340"/>
        <dbReference type="ChEBI" id="CHEBI:33019"/>
        <dbReference type="ChEBI" id="CHEBI:61560"/>
        <dbReference type="ChEBI" id="CHEBI:173112"/>
        <dbReference type="EC" id="2.7.7.7"/>
    </reaction>
</comment>
<dbReference type="GO" id="GO:0006302">
    <property type="term" value="P:double-strand break repair"/>
    <property type="evidence" value="ECO:0007669"/>
    <property type="project" value="TreeGrafter"/>
</dbReference>
<protein>
    <recommendedName>
        <fullName evidence="2">DNA-directed DNA polymerase</fullName>
        <ecNumber evidence="2">2.7.7.7</ecNumber>
    </recommendedName>
</protein>
<dbReference type="PANTHER" id="PTHR10133:SF27">
    <property type="entry name" value="DNA POLYMERASE NU"/>
    <property type="match status" value="1"/>
</dbReference>
<evidence type="ECO:0000256" key="7">
    <source>
        <dbReference type="ARBA" id="ARBA00022932"/>
    </source>
</evidence>
<dbReference type="Gene3D" id="3.30.420.10">
    <property type="entry name" value="Ribonuclease H-like superfamily/Ribonuclease H"/>
    <property type="match status" value="1"/>
</dbReference>
<dbReference type="FunFam" id="1.20.1060.10:FF:000001">
    <property type="entry name" value="DNA polymerase I"/>
    <property type="match status" value="1"/>
</dbReference>
<dbReference type="Pfam" id="PF01612">
    <property type="entry name" value="DNA_pol_A_exo1"/>
    <property type="match status" value="1"/>
</dbReference>
<dbReference type="AlphaFoldDB" id="A0A382RNR4"/>
<evidence type="ECO:0000256" key="5">
    <source>
        <dbReference type="ARBA" id="ARBA00022705"/>
    </source>
</evidence>
<evidence type="ECO:0000256" key="6">
    <source>
        <dbReference type="ARBA" id="ARBA00022763"/>
    </source>
</evidence>
<dbReference type="EMBL" id="UINC01122446">
    <property type="protein sequence ID" value="SVC98261.1"/>
    <property type="molecule type" value="Genomic_DNA"/>
</dbReference>
<dbReference type="GO" id="GO:0008408">
    <property type="term" value="F:3'-5' exonuclease activity"/>
    <property type="evidence" value="ECO:0007669"/>
    <property type="project" value="InterPro"/>
</dbReference>
<proteinExistence type="inferred from homology"/>
<evidence type="ECO:0000256" key="3">
    <source>
        <dbReference type="ARBA" id="ARBA00022679"/>
    </source>
</evidence>
<sequence>PILFPNTLDTEIVPQITYSNIYDRIKLIFNYSKTLYVGQNIKYDMLILRRYGIEVEGNLFDTMIAAHLLNPDRRSYKMDFLSIDYLDYEMIPIEDLIGSKGKNQKLMSDVQLKDISYYACEDSDVALQLYNLFSKELKKQKLDKIFYDIEMPTMKVLIDMEYEGINIDVSFFQKLSDKIGKDIESVSKNIFSYTDTKFNINSPKQLSEVLFDQLDLKPIKKRSTSVDVLEELKKQHPIANELLAYRHLSKLKNTYLDAIPTHVNSRTSRVHTSFNQTIASTGRLSSTKPNLQNIPIRTEISREIRKGFISRDIDAYIFSA</sequence>
<dbReference type="CDD" id="cd06139">
    <property type="entry name" value="DNA_polA_I_Ecoli_like_exo"/>
    <property type="match status" value="1"/>
</dbReference>